<dbReference type="KEGG" id="tva:4772795"/>
<dbReference type="AlphaFoldDB" id="A2DXT8"/>
<accession>A2DXT8</accession>
<reference evidence="1" key="2">
    <citation type="journal article" date="2007" name="Science">
        <title>Draft genome sequence of the sexually transmitted pathogen Trichomonas vaginalis.</title>
        <authorList>
            <person name="Carlton J.M."/>
            <person name="Hirt R.P."/>
            <person name="Silva J.C."/>
            <person name="Delcher A.L."/>
            <person name="Schatz M."/>
            <person name="Zhao Q."/>
            <person name="Wortman J.R."/>
            <person name="Bidwell S.L."/>
            <person name="Alsmark U.C.M."/>
            <person name="Besteiro S."/>
            <person name="Sicheritz-Ponten T."/>
            <person name="Noel C.J."/>
            <person name="Dacks J.B."/>
            <person name="Foster P.G."/>
            <person name="Simillion C."/>
            <person name="Van de Peer Y."/>
            <person name="Miranda-Saavedra D."/>
            <person name="Barton G.J."/>
            <person name="Westrop G.D."/>
            <person name="Mueller S."/>
            <person name="Dessi D."/>
            <person name="Fiori P.L."/>
            <person name="Ren Q."/>
            <person name="Paulsen I."/>
            <person name="Zhang H."/>
            <person name="Bastida-Corcuera F.D."/>
            <person name="Simoes-Barbosa A."/>
            <person name="Brown M.T."/>
            <person name="Hayes R.D."/>
            <person name="Mukherjee M."/>
            <person name="Okumura C.Y."/>
            <person name="Schneider R."/>
            <person name="Smith A.J."/>
            <person name="Vanacova S."/>
            <person name="Villalvazo M."/>
            <person name="Haas B.J."/>
            <person name="Pertea M."/>
            <person name="Feldblyum T.V."/>
            <person name="Utterback T.R."/>
            <person name="Shu C.L."/>
            <person name="Osoegawa K."/>
            <person name="de Jong P.J."/>
            <person name="Hrdy I."/>
            <person name="Horvathova L."/>
            <person name="Zubacova Z."/>
            <person name="Dolezal P."/>
            <person name="Malik S.B."/>
            <person name="Logsdon J.M. Jr."/>
            <person name="Henze K."/>
            <person name="Gupta A."/>
            <person name="Wang C.C."/>
            <person name="Dunne R.L."/>
            <person name="Upcroft J.A."/>
            <person name="Upcroft P."/>
            <person name="White O."/>
            <person name="Salzberg S.L."/>
            <person name="Tang P."/>
            <person name="Chiu C.-H."/>
            <person name="Lee Y.-S."/>
            <person name="Embley T.M."/>
            <person name="Coombs G.H."/>
            <person name="Mottram J.C."/>
            <person name="Tachezy J."/>
            <person name="Fraser-Liggett C.M."/>
            <person name="Johnson P.J."/>
        </authorList>
    </citation>
    <scope>NUCLEOTIDE SEQUENCE [LARGE SCALE GENOMIC DNA]</scope>
    <source>
        <strain evidence="1">G3</strain>
    </source>
</reference>
<protein>
    <recommendedName>
        <fullName evidence="3">Right handed beta helix domain-containing protein</fullName>
    </recommendedName>
</protein>
<gene>
    <name evidence="1" type="ORF">TVAG_219810</name>
</gene>
<name>A2DXT8_TRIV3</name>
<evidence type="ECO:0008006" key="3">
    <source>
        <dbReference type="Google" id="ProtNLM"/>
    </source>
</evidence>
<dbReference type="RefSeq" id="XP_001327021.1">
    <property type="nucleotide sequence ID" value="XM_001326986.1"/>
</dbReference>
<sequence>MPLELSFSDYFQGTIQYDKNENETISGYGNYYIHDATYSFHFQNQAIKIYSSSKVLIESCAFYNNSSTYNGGSINILQSDCILIHICCSFSAAGSETGGAYYIDNNGNSDQKIYAFESSVSQCSASTAAFYNIGSKIEISNMNTSYHNIANTGAFSIEYAEIRKSGIMNLTTVSNVTSSLWAAMSCYSLFKFTKCNYLNNECSGNTNSVIYSSQSGHYSNCSFIRNKANSMFREYPININNCYFKDNEVIKASYRGNGRIVIGEPLDSIISHYSTYHCVYVNNSDENQQISNTIPNTEGILPYKNHKFKYIRR</sequence>
<proteinExistence type="predicted"/>
<organism evidence="1 2">
    <name type="scientific">Trichomonas vaginalis (strain ATCC PRA-98 / G3)</name>
    <dbReference type="NCBI Taxonomy" id="412133"/>
    <lineage>
        <taxon>Eukaryota</taxon>
        <taxon>Metamonada</taxon>
        <taxon>Parabasalia</taxon>
        <taxon>Trichomonadida</taxon>
        <taxon>Trichomonadidae</taxon>
        <taxon>Trichomonas</taxon>
    </lineage>
</organism>
<dbReference type="Proteomes" id="UP000001542">
    <property type="component" value="Unassembled WGS sequence"/>
</dbReference>
<dbReference type="VEuPathDB" id="TrichDB:TVAGG3_0683800"/>
<keyword evidence="2" id="KW-1185">Reference proteome</keyword>
<dbReference type="EMBL" id="DS113265">
    <property type="protein sequence ID" value="EAY14798.1"/>
    <property type="molecule type" value="Genomic_DNA"/>
</dbReference>
<dbReference type="VEuPathDB" id="TrichDB:TVAG_219810"/>
<reference evidence="1" key="1">
    <citation type="submission" date="2006-10" db="EMBL/GenBank/DDBJ databases">
        <authorList>
            <person name="Amadeo P."/>
            <person name="Zhao Q."/>
            <person name="Wortman J."/>
            <person name="Fraser-Liggett C."/>
            <person name="Carlton J."/>
        </authorList>
    </citation>
    <scope>NUCLEOTIDE SEQUENCE</scope>
    <source>
        <strain evidence="1">G3</strain>
    </source>
</reference>
<evidence type="ECO:0000313" key="1">
    <source>
        <dbReference type="EMBL" id="EAY14798.1"/>
    </source>
</evidence>
<dbReference type="InParanoid" id="A2DXT8"/>
<evidence type="ECO:0000313" key="2">
    <source>
        <dbReference type="Proteomes" id="UP000001542"/>
    </source>
</evidence>